<dbReference type="Proteomes" id="UP000663832">
    <property type="component" value="Unassembled WGS sequence"/>
</dbReference>
<proteinExistence type="predicted"/>
<sequence length="622" mass="70595">MFHLSSIISQSNLHRLDLSDIYIDVMKKIQWPMNCTLHYLALNNCTFEQFCTILDYSPVLRTFVVQMRISHNIGEPVLKSYPQLISLSLNDAGIWKSLDELKTVLTLTPSLEYFKVVVTVCKRSLFDGSEWENTIKTYLPHLNKFEFFFSGYDVGDYNYVDHSLLMSRYQTPFWIEMKRWNVVSTHDPKMHTIIVYSTPMCLTSFTCLIKYRKQRAGVSLTITNFDTDLHLLSNTSVTTTTVQKDGSLNHDWFENVTELTLNIDGQNLPELFDLFPKSVDPTRLVELSLVVHCYPCSVQSTITNIITLLERTRNLHSLSIYYRRSRICSMTDVRKIYLFLPEHIEYLTSEVMNVDDLEMIFDRLKYLSSFTFVSSIHSPDSIFTMIVDWLRDNVNDFTHHINGDRLYVWLGVAECNNNTMQVSNERAASSCYFCGANCPRPFYSSNPNVRQVRSTTGWCASMSASSSYNAPYTLGDAAPSLCTYNGCSWKIYSGVRTWVCCCNNNLCNIGTLPETGNICYFCANCPAPFYLPDPRVTEAYSSNGWCAKMSATNSPAAVATRGIAAPGLCSSRGCSYKTYNGARTYVCCCNGYRCNTGVSTTKSTIGLLSAALMMIVMARKNF</sequence>
<dbReference type="InterPro" id="IPR032675">
    <property type="entry name" value="LRR_dom_sf"/>
</dbReference>
<organism evidence="2 3">
    <name type="scientific">Adineta steineri</name>
    <dbReference type="NCBI Taxonomy" id="433720"/>
    <lineage>
        <taxon>Eukaryota</taxon>
        <taxon>Metazoa</taxon>
        <taxon>Spiralia</taxon>
        <taxon>Gnathifera</taxon>
        <taxon>Rotifera</taxon>
        <taxon>Eurotatoria</taxon>
        <taxon>Bdelloidea</taxon>
        <taxon>Adinetida</taxon>
        <taxon>Adinetidae</taxon>
        <taxon>Adineta</taxon>
    </lineage>
</organism>
<evidence type="ECO:0000313" key="3">
    <source>
        <dbReference type="Proteomes" id="UP000663832"/>
    </source>
</evidence>
<dbReference type="AlphaFoldDB" id="A0A815L953"/>
<accession>A0A815L953</accession>
<evidence type="ECO:0000313" key="2">
    <source>
        <dbReference type="EMBL" id="CAF1403867.1"/>
    </source>
</evidence>
<keyword evidence="3" id="KW-1185">Reference proteome</keyword>
<protein>
    <submittedName>
        <fullName evidence="2">Uncharacterized protein</fullName>
    </submittedName>
</protein>
<dbReference type="OrthoDB" id="10288243at2759"/>
<gene>
    <name evidence="1" type="ORF">BJG266_LOCUS25296</name>
    <name evidence="2" type="ORF">QVE165_LOCUS36966</name>
</gene>
<dbReference type="EMBL" id="CAJNOI010000193">
    <property type="protein sequence ID" value="CAF1172814.1"/>
    <property type="molecule type" value="Genomic_DNA"/>
</dbReference>
<name>A0A815L953_9BILA</name>
<dbReference type="Proteomes" id="UP000663877">
    <property type="component" value="Unassembled WGS sequence"/>
</dbReference>
<reference evidence="2" key="1">
    <citation type="submission" date="2021-02" db="EMBL/GenBank/DDBJ databases">
        <authorList>
            <person name="Nowell W R."/>
        </authorList>
    </citation>
    <scope>NUCLEOTIDE SEQUENCE</scope>
</reference>
<dbReference type="EMBL" id="CAJNOM010000378">
    <property type="protein sequence ID" value="CAF1403867.1"/>
    <property type="molecule type" value="Genomic_DNA"/>
</dbReference>
<evidence type="ECO:0000313" key="1">
    <source>
        <dbReference type="EMBL" id="CAF1172814.1"/>
    </source>
</evidence>
<comment type="caution">
    <text evidence="2">The sequence shown here is derived from an EMBL/GenBank/DDBJ whole genome shotgun (WGS) entry which is preliminary data.</text>
</comment>
<dbReference type="Gene3D" id="3.80.10.10">
    <property type="entry name" value="Ribonuclease Inhibitor"/>
    <property type="match status" value="1"/>
</dbReference>